<comment type="subcellular location">
    <subcellularLocation>
        <location evidence="1">Cell surface</location>
    </subcellularLocation>
</comment>
<dbReference type="InterPro" id="IPR045584">
    <property type="entry name" value="Pilin-like"/>
</dbReference>
<keyword evidence="2" id="KW-0178">Competence</keyword>
<dbReference type="EMBL" id="BAAADJ010000006">
    <property type="protein sequence ID" value="GAA0319316.1"/>
    <property type="molecule type" value="Genomic_DNA"/>
</dbReference>
<proteinExistence type="predicted"/>
<dbReference type="NCBIfam" id="TIGR02532">
    <property type="entry name" value="IV_pilin_GFxxxE"/>
    <property type="match status" value="1"/>
</dbReference>
<evidence type="ECO:0000313" key="6">
    <source>
        <dbReference type="Proteomes" id="UP001500782"/>
    </source>
</evidence>
<evidence type="ECO:0000256" key="4">
    <source>
        <dbReference type="SAM" id="Phobius"/>
    </source>
</evidence>
<dbReference type="PROSITE" id="PS00409">
    <property type="entry name" value="PROKAR_NTER_METHYL"/>
    <property type="match status" value="1"/>
</dbReference>
<dbReference type="RefSeq" id="WP_343796473.1">
    <property type="nucleotide sequence ID" value="NZ_BAAADJ010000006.1"/>
</dbReference>
<evidence type="ECO:0008006" key="7">
    <source>
        <dbReference type="Google" id="ProtNLM"/>
    </source>
</evidence>
<gene>
    <name evidence="5" type="ORF">GCM10008967_07300</name>
</gene>
<keyword evidence="4" id="KW-0472">Membrane</keyword>
<evidence type="ECO:0000256" key="3">
    <source>
        <dbReference type="SAM" id="MobiDB-lite"/>
    </source>
</evidence>
<evidence type="ECO:0000256" key="1">
    <source>
        <dbReference type="ARBA" id="ARBA00004241"/>
    </source>
</evidence>
<name>A0ABN0VWW4_9BACI</name>
<keyword evidence="4" id="KW-0812">Transmembrane</keyword>
<keyword evidence="6" id="KW-1185">Reference proteome</keyword>
<feature type="region of interest" description="Disordered" evidence="3">
    <location>
        <begin position="103"/>
        <end position="122"/>
    </location>
</feature>
<evidence type="ECO:0000313" key="5">
    <source>
        <dbReference type="EMBL" id="GAA0319316.1"/>
    </source>
</evidence>
<reference evidence="5 6" key="1">
    <citation type="journal article" date="2019" name="Int. J. Syst. Evol. Microbiol.">
        <title>The Global Catalogue of Microorganisms (GCM) 10K type strain sequencing project: providing services to taxonomists for standard genome sequencing and annotation.</title>
        <authorList>
            <consortium name="The Broad Institute Genomics Platform"/>
            <consortium name="The Broad Institute Genome Sequencing Center for Infectious Disease"/>
            <person name="Wu L."/>
            <person name="Ma J."/>
        </authorList>
    </citation>
    <scope>NUCLEOTIDE SEQUENCE [LARGE SCALE GENOMIC DNA]</scope>
    <source>
        <strain evidence="5 6">JCM 9731</strain>
    </source>
</reference>
<dbReference type="Pfam" id="PF07963">
    <property type="entry name" value="N_methyl"/>
    <property type="match status" value="1"/>
</dbReference>
<sequence length="122" mass="13334">MKYFNNKGVTLVELLAGVVILGIIAAIAVVSVGGIIENTKEDVCHANRIELERWYERHLFLENIEESTSSMFFLYLQKYGDTICPLDGEISYSNGVIECSTHPLGDDSDSDGDDGGGGVPYL</sequence>
<protein>
    <recommendedName>
        <fullName evidence="7">Prepilin-type N-terminal cleavage/methylation domain-containing protein</fullName>
    </recommendedName>
</protein>
<feature type="transmembrane region" description="Helical" evidence="4">
    <location>
        <begin position="12"/>
        <end position="36"/>
    </location>
</feature>
<evidence type="ECO:0000256" key="2">
    <source>
        <dbReference type="ARBA" id="ARBA00023287"/>
    </source>
</evidence>
<keyword evidence="4" id="KW-1133">Transmembrane helix</keyword>
<comment type="caution">
    <text evidence="5">The sequence shown here is derived from an EMBL/GenBank/DDBJ whole genome shotgun (WGS) entry which is preliminary data.</text>
</comment>
<dbReference type="InterPro" id="IPR012902">
    <property type="entry name" value="N_methyl_site"/>
</dbReference>
<dbReference type="Proteomes" id="UP001500782">
    <property type="component" value="Unassembled WGS sequence"/>
</dbReference>
<dbReference type="SUPFAM" id="SSF54523">
    <property type="entry name" value="Pili subunits"/>
    <property type="match status" value="1"/>
</dbReference>
<accession>A0ABN0VWW4</accession>
<organism evidence="5 6">
    <name type="scientific">Bacillus carboniphilus</name>
    <dbReference type="NCBI Taxonomy" id="86663"/>
    <lineage>
        <taxon>Bacteria</taxon>
        <taxon>Bacillati</taxon>
        <taxon>Bacillota</taxon>
        <taxon>Bacilli</taxon>
        <taxon>Bacillales</taxon>
        <taxon>Bacillaceae</taxon>
        <taxon>Bacillus</taxon>
    </lineage>
</organism>
<dbReference type="Gene3D" id="3.30.700.10">
    <property type="entry name" value="Glycoprotein, Type 4 Pilin"/>
    <property type="match status" value="1"/>
</dbReference>